<keyword evidence="5 8" id="KW-0067">ATP-binding</keyword>
<keyword evidence="3" id="KW-1003">Cell membrane</keyword>
<dbReference type="AlphaFoldDB" id="A0A6N8IZ96"/>
<keyword evidence="9" id="KW-1185">Reference proteome</keyword>
<sequence>MSASHPYVNVGNAPLLRAQGLSAWYGAAQILFDVDLEVRRGEVVALMGRNGAGKSTTLKALMGLLDRRRGTLDFMGRDISRAQPHDVARLGLGFVPEDRRIFTDLTVMENLAVGRQPARTWPEGQPAPAWTPERLFQLFPNLGEMRERPGGRMSGGEQQMLTVARTLMGNPYLVLLDEPSEGVAPVIVEQMALMIVELKAQGVSILLSEQNMHFAELVSDRAYVLEKGQIRFQGPMADLAANDEVRRNHLSV</sequence>
<dbReference type="GO" id="GO:0005524">
    <property type="term" value="F:ATP binding"/>
    <property type="evidence" value="ECO:0007669"/>
    <property type="project" value="UniProtKB-KW"/>
</dbReference>
<protein>
    <submittedName>
        <fullName evidence="8">ATP-binding cassette domain-containing protein</fullName>
    </submittedName>
</protein>
<reference evidence="8 9" key="1">
    <citation type="submission" date="2019-12" db="EMBL/GenBank/DDBJ databases">
        <authorList>
            <person name="Huq M.A."/>
        </authorList>
    </citation>
    <scope>NUCLEOTIDE SEQUENCE [LARGE SCALE GENOMIC DNA]</scope>
    <source>
        <strain evidence="8 9">MAH-25</strain>
    </source>
</reference>
<dbReference type="InterPro" id="IPR003593">
    <property type="entry name" value="AAA+_ATPase"/>
</dbReference>
<accession>A0A6N8IZ96</accession>
<dbReference type="EMBL" id="WSEL01000009">
    <property type="protein sequence ID" value="MVQ31323.1"/>
    <property type="molecule type" value="Genomic_DNA"/>
</dbReference>
<dbReference type="SMART" id="SM00382">
    <property type="entry name" value="AAA"/>
    <property type="match status" value="1"/>
</dbReference>
<dbReference type="Pfam" id="PF00005">
    <property type="entry name" value="ABC_tran"/>
    <property type="match status" value="1"/>
</dbReference>
<dbReference type="InterPro" id="IPR017871">
    <property type="entry name" value="ABC_transporter-like_CS"/>
</dbReference>
<dbReference type="GO" id="GO:0015807">
    <property type="term" value="P:L-amino acid transport"/>
    <property type="evidence" value="ECO:0007669"/>
    <property type="project" value="TreeGrafter"/>
</dbReference>
<dbReference type="RefSeq" id="WP_157399383.1">
    <property type="nucleotide sequence ID" value="NZ_WSEL01000009.1"/>
</dbReference>
<dbReference type="GO" id="GO:0015658">
    <property type="term" value="F:branched-chain amino acid transmembrane transporter activity"/>
    <property type="evidence" value="ECO:0007669"/>
    <property type="project" value="TreeGrafter"/>
</dbReference>
<dbReference type="PANTHER" id="PTHR43820">
    <property type="entry name" value="HIGH-AFFINITY BRANCHED-CHAIN AMINO ACID TRANSPORT ATP-BINDING PROTEIN LIVF"/>
    <property type="match status" value="1"/>
</dbReference>
<dbReference type="SUPFAM" id="SSF52540">
    <property type="entry name" value="P-loop containing nucleoside triphosphate hydrolases"/>
    <property type="match status" value="1"/>
</dbReference>
<proteinExistence type="inferred from homology"/>
<evidence type="ECO:0000256" key="1">
    <source>
        <dbReference type="ARBA" id="ARBA00005417"/>
    </source>
</evidence>
<dbReference type="GO" id="GO:0016887">
    <property type="term" value="F:ATP hydrolysis activity"/>
    <property type="evidence" value="ECO:0007669"/>
    <property type="project" value="InterPro"/>
</dbReference>
<feature type="domain" description="ABC transporter" evidence="7">
    <location>
        <begin position="16"/>
        <end position="252"/>
    </location>
</feature>
<evidence type="ECO:0000259" key="7">
    <source>
        <dbReference type="PROSITE" id="PS50893"/>
    </source>
</evidence>
<keyword evidence="3" id="KW-0472">Membrane</keyword>
<dbReference type="PROSITE" id="PS50893">
    <property type="entry name" value="ABC_TRANSPORTER_2"/>
    <property type="match status" value="1"/>
</dbReference>
<dbReference type="InterPro" id="IPR003439">
    <property type="entry name" value="ABC_transporter-like_ATP-bd"/>
</dbReference>
<dbReference type="InterPro" id="IPR052156">
    <property type="entry name" value="BCAA_Transport_ATP-bd_LivF"/>
</dbReference>
<dbReference type="PANTHER" id="PTHR43820:SF2">
    <property type="entry name" value="ABC TRANSPORTER ATP-BINDING PROTEIN"/>
    <property type="match status" value="1"/>
</dbReference>
<evidence type="ECO:0000256" key="3">
    <source>
        <dbReference type="ARBA" id="ARBA00022475"/>
    </source>
</evidence>
<evidence type="ECO:0000313" key="9">
    <source>
        <dbReference type="Proteomes" id="UP000469385"/>
    </source>
</evidence>
<dbReference type="InterPro" id="IPR027417">
    <property type="entry name" value="P-loop_NTPase"/>
</dbReference>
<dbReference type="CDD" id="cd03224">
    <property type="entry name" value="ABC_TM1139_LivF_branched"/>
    <property type="match status" value="1"/>
</dbReference>
<dbReference type="PROSITE" id="PS00211">
    <property type="entry name" value="ABC_TRANSPORTER_1"/>
    <property type="match status" value="1"/>
</dbReference>
<evidence type="ECO:0000256" key="6">
    <source>
        <dbReference type="ARBA" id="ARBA00022970"/>
    </source>
</evidence>
<dbReference type="Proteomes" id="UP000469385">
    <property type="component" value="Unassembled WGS sequence"/>
</dbReference>
<comment type="caution">
    <text evidence="8">The sequence shown here is derived from an EMBL/GenBank/DDBJ whole genome shotgun (WGS) entry which is preliminary data.</text>
</comment>
<keyword evidence="6" id="KW-0029">Amino-acid transport</keyword>
<name>A0A6N8IZ96_9BURK</name>
<keyword evidence="4" id="KW-0547">Nucleotide-binding</keyword>
<dbReference type="Gene3D" id="3.40.50.300">
    <property type="entry name" value="P-loop containing nucleotide triphosphate hydrolases"/>
    <property type="match status" value="1"/>
</dbReference>
<evidence type="ECO:0000256" key="2">
    <source>
        <dbReference type="ARBA" id="ARBA00022448"/>
    </source>
</evidence>
<evidence type="ECO:0000256" key="4">
    <source>
        <dbReference type="ARBA" id="ARBA00022741"/>
    </source>
</evidence>
<keyword evidence="2" id="KW-0813">Transport</keyword>
<comment type="similarity">
    <text evidence="1">Belongs to the ABC transporter superfamily.</text>
</comment>
<organism evidence="8 9">
    <name type="scientific">Ramlibacter pinisoli</name>
    <dbReference type="NCBI Taxonomy" id="2682844"/>
    <lineage>
        <taxon>Bacteria</taxon>
        <taxon>Pseudomonadati</taxon>
        <taxon>Pseudomonadota</taxon>
        <taxon>Betaproteobacteria</taxon>
        <taxon>Burkholderiales</taxon>
        <taxon>Comamonadaceae</taxon>
        <taxon>Ramlibacter</taxon>
    </lineage>
</organism>
<evidence type="ECO:0000256" key="5">
    <source>
        <dbReference type="ARBA" id="ARBA00022840"/>
    </source>
</evidence>
<gene>
    <name evidence="8" type="ORF">GON04_17840</name>
</gene>
<evidence type="ECO:0000313" key="8">
    <source>
        <dbReference type="EMBL" id="MVQ31323.1"/>
    </source>
</evidence>